<keyword evidence="1" id="KW-1133">Transmembrane helix</keyword>
<feature type="transmembrane region" description="Helical" evidence="1">
    <location>
        <begin position="12"/>
        <end position="29"/>
    </location>
</feature>
<feature type="transmembrane region" description="Helical" evidence="1">
    <location>
        <begin position="137"/>
        <end position="157"/>
    </location>
</feature>
<gene>
    <name evidence="2" type="ORF">CCR87_07670</name>
</gene>
<name>A0A934TKG5_9RHOB</name>
<dbReference type="RefSeq" id="WP_201156981.1">
    <property type="nucleotide sequence ID" value="NZ_NHSD01000219.1"/>
</dbReference>
<dbReference type="EMBL" id="NHSD01000219">
    <property type="protein sequence ID" value="MBK5927219.1"/>
    <property type="molecule type" value="Genomic_DNA"/>
</dbReference>
<keyword evidence="3" id="KW-1185">Reference proteome</keyword>
<reference evidence="2" key="1">
    <citation type="submission" date="2017-05" db="EMBL/GenBank/DDBJ databases">
        <authorList>
            <person name="Imhoff J.F."/>
            <person name="Rahn T."/>
            <person name="Kuenzel S."/>
            <person name="Neulinger S.C."/>
        </authorList>
    </citation>
    <scope>NUCLEOTIDE SEQUENCE</scope>
    <source>
        <strain evidence="2">LMG 28126</strain>
    </source>
</reference>
<keyword evidence="1" id="KW-0812">Transmembrane</keyword>
<comment type="caution">
    <text evidence="2">The sequence shown here is derived from an EMBL/GenBank/DDBJ whole genome shotgun (WGS) entry which is preliminary data.</text>
</comment>
<dbReference type="Proteomes" id="UP000706333">
    <property type="component" value="Unassembled WGS sequence"/>
</dbReference>
<reference evidence="2" key="2">
    <citation type="journal article" date="2020" name="Microorganisms">
        <title>Osmotic Adaptation and Compatible Solute Biosynthesis of Phototrophic Bacteria as Revealed from Genome Analyses.</title>
        <authorList>
            <person name="Imhoff J.F."/>
            <person name="Rahn T."/>
            <person name="Kunzel S."/>
            <person name="Keller A."/>
            <person name="Neulinger S.C."/>
        </authorList>
    </citation>
    <scope>NUCLEOTIDE SEQUENCE</scope>
    <source>
        <strain evidence="2">LMG 28126</strain>
    </source>
</reference>
<organism evidence="2 3">
    <name type="scientific">Rhodobaculum claviforme</name>
    <dbReference type="NCBI Taxonomy" id="1549854"/>
    <lineage>
        <taxon>Bacteria</taxon>
        <taxon>Pseudomonadati</taxon>
        <taxon>Pseudomonadota</taxon>
        <taxon>Alphaproteobacteria</taxon>
        <taxon>Rhodobacterales</taxon>
        <taxon>Paracoccaceae</taxon>
        <taxon>Rhodobaculum</taxon>
    </lineage>
</organism>
<protein>
    <submittedName>
        <fullName evidence="2">Rod shape-determining protein MreD</fullName>
    </submittedName>
</protein>
<evidence type="ECO:0000313" key="3">
    <source>
        <dbReference type="Proteomes" id="UP000706333"/>
    </source>
</evidence>
<evidence type="ECO:0000256" key="1">
    <source>
        <dbReference type="SAM" id="Phobius"/>
    </source>
</evidence>
<dbReference type="AlphaFoldDB" id="A0A934TKG5"/>
<feature type="transmembrane region" description="Helical" evidence="1">
    <location>
        <begin position="105"/>
        <end position="131"/>
    </location>
</feature>
<sequence>MAEAVSYTPWRYWAVFVGLAGVSLFWRMLPLGVPGHGLPGPDVLVCLVLAWVLRRPDYVPAPLVVGVIVLEDLLLMRPPGLWALMVLAGSEFLRGRQPLMRELPFALEWAFVAAVMAAMWLAGRLVLVLVFVDPAPLGASLVQLVSTMLAYPLVVLFSHAVLRVRKPATGEVDALGRPL</sequence>
<keyword evidence="1" id="KW-0472">Membrane</keyword>
<accession>A0A934TKG5</accession>
<proteinExistence type="predicted"/>
<evidence type="ECO:0000313" key="2">
    <source>
        <dbReference type="EMBL" id="MBK5927219.1"/>
    </source>
</evidence>